<dbReference type="Proteomes" id="UP001168552">
    <property type="component" value="Unassembled WGS sequence"/>
</dbReference>
<evidence type="ECO:0000259" key="1">
    <source>
        <dbReference type="PROSITE" id="PS50851"/>
    </source>
</evidence>
<name>A0ABT8F6L5_9BACT</name>
<dbReference type="SUPFAM" id="SSF50341">
    <property type="entry name" value="CheW-like"/>
    <property type="match status" value="1"/>
</dbReference>
<comment type="caution">
    <text evidence="2">The sequence shown here is derived from an EMBL/GenBank/DDBJ whole genome shotgun (WGS) entry which is preliminary data.</text>
</comment>
<dbReference type="EMBL" id="JAUHJS010000005">
    <property type="protein sequence ID" value="MDN4166126.1"/>
    <property type="molecule type" value="Genomic_DNA"/>
</dbReference>
<dbReference type="PANTHER" id="PTHR22617">
    <property type="entry name" value="CHEMOTAXIS SENSOR HISTIDINE KINASE-RELATED"/>
    <property type="match status" value="1"/>
</dbReference>
<dbReference type="InterPro" id="IPR036061">
    <property type="entry name" value="CheW-like_dom_sf"/>
</dbReference>
<evidence type="ECO:0000313" key="2">
    <source>
        <dbReference type="EMBL" id="MDN4166126.1"/>
    </source>
</evidence>
<dbReference type="InterPro" id="IPR039315">
    <property type="entry name" value="CheW"/>
</dbReference>
<accession>A0ABT8F6L5</accession>
<dbReference type="SMART" id="SM00260">
    <property type="entry name" value="CheW"/>
    <property type="match status" value="1"/>
</dbReference>
<sequence length="166" mass="18499">MEDFKLLSNTDSYLTFSMNQELFAVSVKKVTELLEMLPVTVVPKAPAYMRGVINLRGSVVPVLDTRTKFSLPSVPDSIDTCIVVMTIENGEELVKIGAIVDSVSEVIEIPNEEIMPLPAISKKERAQFIHGVIKKEERFIMILDVDRVFSTEEVISLKATELENVG</sequence>
<protein>
    <submittedName>
        <fullName evidence="2">Chemotaxis protein CheW</fullName>
    </submittedName>
</protein>
<proteinExistence type="predicted"/>
<organism evidence="2 3">
    <name type="scientific">Shiella aurantiaca</name>
    <dbReference type="NCBI Taxonomy" id="3058365"/>
    <lineage>
        <taxon>Bacteria</taxon>
        <taxon>Pseudomonadati</taxon>
        <taxon>Bacteroidota</taxon>
        <taxon>Cytophagia</taxon>
        <taxon>Cytophagales</taxon>
        <taxon>Shiellaceae</taxon>
        <taxon>Shiella</taxon>
    </lineage>
</organism>
<dbReference type="Pfam" id="PF01584">
    <property type="entry name" value="CheW"/>
    <property type="match status" value="1"/>
</dbReference>
<evidence type="ECO:0000313" key="3">
    <source>
        <dbReference type="Proteomes" id="UP001168552"/>
    </source>
</evidence>
<dbReference type="InterPro" id="IPR002545">
    <property type="entry name" value="CheW-lke_dom"/>
</dbReference>
<dbReference type="PROSITE" id="PS50851">
    <property type="entry name" value="CHEW"/>
    <property type="match status" value="1"/>
</dbReference>
<dbReference type="RefSeq" id="WP_320004659.1">
    <property type="nucleotide sequence ID" value="NZ_JAUHJS010000005.1"/>
</dbReference>
<dbReference type="PANTHER" id="PTHR22617:SF41">
    <property type="entry name" value="CHEMOTAXIS SIGNAL TRANSDUCTION SYSTEM ADAPTOR PROTEIN CHEW"/>
    <property type="match status" value="1"/>
</dbReference>
<dbReference type="Gene3D" id="2.40.50.180">
    <property type="entry name" value="CheA-289, Domain 4"/>
    <property type="match status" value="1"/>
</dbReference>
<feature type="domain" description="CheW-like" evidence="1">
    <location>
        <begin position="10"/>
        <end position="154"/>
    </location>
</feature>
<keyword evidence="3" id="KW-1185">Reference proteome</keyword>
<reference evidence="2" key="1">
    <citation type="submission" date="2023-06" db="EMBL/GenBank/DDBJ databases">
        <title>Cytophagales bacterium Strain LB-30, isolated from soil.</title>
        <authorList>
            <person name="Liu B."/>
        </authorList>
    </citation>
    <scope>NUCLEOTIDE SEQUENCE</scope>
    <source>
        <strain evidence="2">LB-30</strain>
    </source>
</reference>
<dbReference type="Gene3D" id="2.30.30.40">
    <property type="entry name" value="SH3 Domains"/>
    <property type="match status" value="1"/>
</dbReference>
<gene>
    <name evidence="2" type="ORF">QWY31_11475</name>
</gene>